<feature type="transmembrane region" description="Helical" evidence="14">
    <location>
        <begin position="190"/>
        <end position="208"/>
    </location>
</feature>
<evidence type="ECO:0000256" key="2">
    <source>
        <dbReference type="ARBA" id="ARBA00010621"/>
    </source>
</evidence>
<keyword evidence="6 14" id="KW-0812">Transmembrane</keyword>
<dbReference type="GO" id="GO:0008360">
    <property type="term" value="P:regulation of cell shape"/>
    <property type="evidence" value="ECO:0007669"/>
    <property type="project" value="UniProtKB-KW"/>
</dbReference>
<evidence type="ECO:0000256" key="8">
    <source>
        <dbReference type="ARBA" id="ARBA00022989"/>
    </source>
</evidence>
<name>A0A1V1PA09_9BACT</name>
<evidence type="ECO:0000256" key="4">
    <source>
        <dbReference type="ARBA" id="ARBA00021581"/>
    </source>
</evidence>
<evidence type="ECO:0000256" key="14">
    <source>
        <dbReference type="HAMAP-Rule" id="MF_01006"/>
    </source>
</evidence>
<evidence type="ECO:0000256" key="7">
    <source>
        <dbReference type="ARBA" id="ARBA00022801"/>
    </source>
</evidence>
<comment type="similarity">
    <text evidence="2 14">Belongs to the UppP family.</text>
</comment>
<reference evidence="16" key="1">
    <citation type="submission" date="2012-11" db="EMBL/GenBank/DDBJ databases">
        <authorList>
            <person name="Lucero-Rivera Y.E."/>
            <person name="Tovar-Ramirez D."/>
        </authorList>
    </citation>
    <scope>NUCLEOTIDE SEQUENCE [LARGE SCALE GENOMIC DNA]</scope>
    <source>
        <strain evidence="16">Araruama</strain>
    </source>
</reference>
<feature type="transmembrane region" description="Helical" evidence="14">
    <location>
        <begin position="220"/>
        <end position="240"/>
    </location>
</feature>
<evidence type="ECO:0000256" key="3">
    <source>
        <dbReference type="ARBA" id="ARBA00012374"/>
    </source>
</evidence>
<keyword evidence="8 14" id="KW-1133">Transmembrane helix</keyword>
<feature type="transmembrane region" description="Helical" evidence="14">
    <location>
        <begin position="157"/>
        <end position="183"/>
    </location>
</feature>
<dbReference type="EMBL" id="ATBP01000247">
    <property type="protein sequence ID" value="ETR71614.1"/>
    <property type="molecule type" value="Genomic_DNA"/>
</dbReference>
<dbReference type="InterPro" id="IPR003824">
    <property type="entry name" value="UppP"/>
</dbReference>
<dbReference type="PANTHER" id="PTHR30622">
    <property type="entry name" value="UNDECAPRENYL-DIPHOSPHATASE"/>
    <property type="match status" value="1"/>
</dbReference>
<keyword evidence="10 14" id="KW-0046">Antibiotic resistance</keyword>
<dbReference type="GO" id="GO:0050380">
    <property type="term" value="F:undecaprenyl-diphosphatase activity"/>
    <property type="evidence" value="ECO:0007669"/>
    <property type="project" value="UniProtKB-UniRule"/>
</dbReference>
<keyword evidence="14" id="KW-0133">Cell shape</keyword>
<proteinExistence type="inferred from homology"/>
<dbReference type="PANTHER" id="PTHR30622:SF2">
    <property type="entry name" value="UNDECAPRENYL-DIPHOSPHATASE"/>
    <property type="match status" value="1"/>
</dbReference>
<evidence type="ECO:0000256" key="13">
    <source>
        <dbReference type="ARBA" id="ARBA00047594"/>
    </source>
</evidence>
<evidence type="ECO:0000256" key="10">
    <source>
        <dbReference type="ARBA" id="ARBA00023251"/>
    </source>
</evidence>
<dbReference type="AlphaFoldDB" id="A0A1V1PA09"/>
<evidence type="ECO:0000256" key="12">
    <source>
        <dbReference type="ARBA" id="ARBA00032932"/>
    </source>
</evidence>
<comment type="catalytic activity">
    <reaction evidence="13 14">
        <text>di-trans,octa-cis-undecaprenyl diphosphate + H2O = di-trans,octa-cis-undecaprenyl phosphate + phosphate + H(+)</text>
        <dbReference type="Rhea" id="RHEA:28094"/>
        <dbReference type="ChEBI" id="CHEBI:15377"/>
        <dbReference type="ChEBI" id="CHEBI:15378"/>
        <dbReference type="ChEBI" id="CHEBI:43474"/>
        <dbReference type="ChEBI" id="CHEBI:58405"/>
        <dbReference type="ChEBI" id="CHEBI:60392"/>
        <dbReference type="EC" id="3.6.1.27"/>
    </reaction>
</comment>
<dbReference type="GO" id="GO:0005886">
    <property type="term" value="C:plasma membrane"/>
    <property type="evidence" value="ECO:0007669"/>
    <property type="project" value="UniProtKB-SubCell"/>
</dbReference>
<sequence>MIDTIIPLFLGLVQGLTEFLPVSSSGHLVLFQKAAGIQAPAMLFDICVHVGTLMAVMLIFYKDIFKMINALFQIPSKVSSGQSLRDDTQLQMIFYIIVGTIPTGLMGILFRKQADLLFGSVPLVGIMLIITGSFLWMTRMVHPGHRTIKDLTILQALFLGFIQGLAIIPGISRSGATITAALLIKLERPVAGRFSFLLSIPSILGALVLELTEPVGEPVFSYPIVFIASILSFIVGYVALRILLRVVDQGKLYYFSPYCFGIGGLALLLGQYGGTI</sequence>
<dbReference type="HAMAP" id="MF_01006">
    <property type="entry name" value="Undec_diphosphatase"/>
    <property type="match status" value="1"/>
</dbReference>
<dbReference type="EC" id="3.6.1.27" evidence="3 14"/>
<evidence type="ECO:0000256" key="1">
    <source>
        <dbReference type="ARBA" id="ARBA00004651"/>
    </source>
</evidence>
<feature type="transmembrane region" description="Helical" evidence="14">
    <location>
        <begin position="6"/>
        <end position="30"/>
    </location>
</feature>
<dbReference type="Proteomes" id="UP000189670">
    <property type="component" value="Unassembled WGS sequence"/>
</dbReference>
<comment type="function">
    <text evidence="14">Catalyzes the dephosphorylation of undecaprenyl diphosphate (UPP). Confers resistance to bacitracin.</text>
</comment>
<comment type="miscellaneous">
    <text evidence="14">Bacitracin is thought to be involved in the inhibition of peptidoglycan synthesis by sequestering undecaprenyl diphosphate, thereby reducing the pool of lipid carrier available.</text>
</comment>
<dbReference type="GO" id="GO:0009252">
    <property type="term" value="P:peptidoglycan biosynthetic process"/>
    <property type="evidence" value="ECO:0007669"/>
    <property type="project" value="UniProtKB-KW"/>
</dbReference>
<accession>A0A1V1PA09</accession>
<keyword evidence="7 14" id="KW-0378">Hydrolase</keyword>
<protein>
    <recommendedName>
        <fullName evidence="4 14">Undecaprenyl-diphosphatase</fullName>
        <ecNumber evidence="3 14">3.6.1.27</ecNumber>
    </recommendedName>
    <alternativeName>
        <fullName evidence="12 14">Bacitracin resistance protein</fullName>
    </alternativeName>
    <alternativeName>
        <fullName evidence="11 14">Undecaprenyl pyrophosphate phosphatase</fullName>
    </alternativeName>
</protein>
<evidence type="ECO:0000313" key="15">
    <source>
        <dbReference type="EMBL" id="ETR71614.1"/>
    </source>
</evidence>
<evidence type="ECO:0000256" key="5">
    <source>
        <dbReference type="ARBA" id="ARBA00022475"/>
    </source>
</evidence>
<dbReference type="GO" id="GO:0071555">
    <property type="term" value="P:cell wall organization"/>
    <property type="evidence" value="ECO:0007669"/>
    <property type="project" value="UniProtKB-KW"/>
</dbReference>
<dbReference type="GO" id="GO:0046677">
    <property type="term" value="P:response to antibiotic"/>
    <property type="evidence" value="ECO:0007669"/>
    <property type="project" value="UniProtKB-UniRule"/>
</dbReference>
<keyword evidence="5 14" id="KW-1003">Cell membrane</keyword>
<comment type="caution">
    <text evidence="15">The sequence shown here is derived from an EMBL/GenBank/DDBJ whole genome shotgun (WGS) entry which is preliminary data.</text>
</comment>
<evidence type="ECO:0000256" key="11">
    <source>
        <dbReference type="ARBA" id="ARBA00032707"/>
    </source>
</evidence>
<feature type="transmembrane region" description="Helical" evidence="14">
    <location>
        <begin position="117"/>
        <end position="137"/>
    </location>
</feature>
<comment type="subcellular location">
    <subcellularLocation>
        <location evidence="1 14">Cell membrane</location>
        <topology evidence="1 14">Multi-pass membrane protein</topology>
    </subcellularLocation>
</comment>
<evidence type="ECO:0000256" key="6">
    <source>
        <dbReference type="ARBA" id="ARBA00022692"/>
    </source>
</evidence>
<keyword evidence="14" id="KW-0573">Peptidoglycan synthesis</keyword>
<gene>
    <name evidence="14" type="primary">uppP</name>
    <name evidence="15" type="ORF">OMM_02355</name>
</gene>
<feature type="transmembrane region" description="Helical" evidence="14">
    <location>
        <begin position="42"/>
        <end position="61"/>
    </location>
</feature>
<organism evidence="15 16">
    <name type="scientific">Candidatus Magnetoglobus multicellularis str. Araruama</name>
    <dbReference type="NCBI Taxonomy" id="890399"/>
    <lineage>
        <taxon>Bacteria</taxon>
        <taxon>Pseudomonadati</taxon>
        <taxon>Thermodesulfobacteriota</taxon>
        <taxon>Desulfobacteria</taxon>
        <taxon>Desulfobacterales</taxon>
        <taxon>Desulfobacteraceae</taxon>
        <taxon>Candidatus Magnetoglobus</taxon>
    </lineage>
</organism>
<keyword evidence="14" id="KW-0961">Cell wall biogenesis/degradation</keyword>
<evidence type="ECO:0000313" key="16">
    <source>
        <dbReference type="Proteomes" id="UP000189670"/>
    </source>
</evidence>
<keyword evidence="9 14" id="KW-0472">Membrane</keyword>
<feature type="transmembrane region" description="Helical" evidence="14">
    <location>
        <begin position="92"/>
        <end position="110"/>
    </location>
</feature>
<dbReference type="Pfam" id="PF02673">
    <property type="entry name" value="BacA"/>
    <property type="match status" value="1"/>
</dbReference>
<evidence type="ECO:0000256" key="9">
    <source>
        <dbReference type="ARBA" id="ARBA00023136"/>
    </source>
</evidence>
<feature type="transmembrane region" description="Helical" evidence="14">
    <location>
        <begin position="252"/>
        <end position="273"/>
    </location>
</feature>